<accession>A0AAW1W6K7</accession>
<dbReference type="AlphaFoldDB" id="A0AAW1W6K7"/>
<feature type="region of interest" description="Disordered" evidence="2">
    <location>
        <begin position="1"/>
        <end position="49"/>
    </location>
</feature>
<dbReference type="Proteomes" id="UP001457282">
    <property type="component" value="Unassembled WGS sequence"/>
</dbReference>
<dbReference type="Gene3D" id="3.40.50.2000">
    <property type="entry name" value="Glycogen Phosphorylase B"/>
    <property type="match status" value="1"/>
</dbReference>
<feature type="compositionally biased region" description="Low complexity" evidence="2">
    <location>
        <begin position="1"/>
        <end position="48"/>
    </location>
</feature>
<organism evidence="3 4">
    <name type="scientific">Rubus argutus</name>
    <name type="common">Southern blackberry</name>
    <dbReference type="NCBI Taxonomy" id="59490"/>
    <lineage>
        <taxon>Eukaryota</taxon>
        <taxon>Viridiplantae</taxon>
        <taxon>Streptophyta</taxon>
        <taxon>Embryophyta</taxon>
        <taxon>Tracheophyta</taxon>
        <taxon>Spermatophyta</taxon>
        <taxon>Magnoliopsida</taxon>
        <taxon>eudicotyledons</taxon>
        <taxon>Gunneridae</taxon>
        <taxon>Pentapetalae</taxon>
        <taxon>rosids</taxon>
        <taxon>fabids</taxon>
        <taxon>Rosales</taxon>
        <taxon>Rosaceae</taxon>
        <taxon>Rosoideae</taxon>
        <taxon>Rosoideae incertae sedis</taxon>
        <taxon>Rubus</taxon>
    </lineage>
</organism>
<evidence type="ECO:0000313" key="4">
    <source>
        <dbReference type="Proteomes" id="UP001457282"/>
    </source>
</evidence>
<reference evidence="3 4" key="1">
    <citation type="journal article" date="2023" name="G3 (Bethesda)">
        <title>A chromosome-length genome assembly and annotation of blackberry (Rubus argutus, cv. 'Hillquist').</title>
        <authorList>
            <person name="Bruna T."/>
            <person name="Aryal R."/>
            <person name="Dudchenko O."/>
            <person name="Sargent D.J."/>
            <person name="Mead D."/>
            <person name="Buti M."/>
            <person name="Cavallini A."/>
            <person name="Hytonen T."/>
            <person name="Andres J."/>
            <person name="Pham M."/>
            <person name="Weisz D."/>
            <person name="Mascagni F."/>
            <person name="Usai G."/>
            <person name="Natali L."/>
            <person name="Bassil N."/>
            <person name="Fernandez G.E."/>
            <person name="Lomsadze A."/>
            <person name="Armour M."/>
            <person name="Olukolu B."/>
            <person name="Poorten T."/>
            <person name="Britton C."/>
            <person name="Davik J."/>
            <person name="Ashrafi H."/>
            <person name="Aiden E.L."/>
            <person name="Borodovsky M."/>
            <person name="Worthington M."/>
        </authorList>
    </citation>
    <scope>NUCLEOTIDE SEQUENCE [LARGE SCALE GENOMIC DNA]</scope>
    <source>
        <strain evidence="3">PI 553951</strain>
    </source>
</reference>
<dbReference type="EMBL" id="JBEDUW010000006">
    <property type="protein sequence ID" value="KAK9920540.1"/>
    <property type="molecule type" value="Genomic_DNA"/>
</dbReference>
<evidence type="ECO:0000256" key="2">
    <source>
        <dbReference type="SAM" id="MobiDB-lite"/>
    </source>
</evidence>
<gene>
    <name evidence="3" type="ORF">M0R45_029095</name>
</gene>
<name>A0AAW1W6K7_RUBAR</name>
<protein>
    <submittedName>
        <fullName evidence="3">Uncharacterized protein</fullName>
    </submittedName>
</protein>
<comment type="caution">
    <text evidence="3">The sequence shown here is derived from an EMBL/GenBank/DDBJ whole genome shotgun (WGS) entry which is preliminary data.</text>
</comment>
<dbReference type="GO" id="GO:0080044">
    <property type="term" value="F:quercetin 7-O-glucosyltransferase activity"/>
    <property type="evidence" value="ECO:0007669"/>
    <property type="project" value="TreeGrafter"/>
</dbReference>
<keyword evidence="4" id="KW-1185">Reference proteome</keyword>
<sequence length="185" mass="20313">MLSSCSAMPAFTSPSSTPTTATSSWQTSTSSPPTSPPSTSIPSPTASPKMTRDVTIEFLMALKTSIKPHFRDLLHSLSSTKLADDGRRLPPPSCVITDELLFPCAVDVAEEMGLPIFSYNVAYARYLWTCLCLPTLIEQGQIPFQDDDMNVEITCVPGMEGLLRRLDLPAFCWVKQVDTCYELKV</sequence>
<comment type="similarity">
    <text evidence="1">Belongs to the UDP-glycosyltransferase family.</text>
</comment>
<evidence type="ECO:0000313" key="3">
    <source>
        <dbReference type="EMBL" id="KAK9920540.1"/>
    </source>
</evidence>
<evidence type="ECO:0000256" key="1">
    <source>
        <dbReference type="ARBA" id="ARBA00009995"/>
    </source>
</evidence>
<dbReference type="GO" id="GO:0080043">
    <property type="term" value="F:quercetin 3-O-glucosyltransferase activity"/>
    <property type="evidence" value="ECO:0007669"/>
    <property type="project" value="TreeGrafter"/>
</dbReference>
<dbReference type="SUPFAM" id="SSF53756">
    <property type="entry name" value="UDP-Glycosyltransferase/glycogen phosphorylase"/>
    <property type="match status" value="1"/>
</dbReference>
<proteinExistence type="inferred from homology"/>
<dbReference type="PANTHER" id="PTHR11926">
    <property type="entry name" value="GLUCOSYL/GLUCURONOSYL TRANSFERASES"/>
    <property type="match status" value="1"/>
</dbReference>
<dbReference type="PANTHER" id="PTHR11926:SF1392">
    <property type="entry name" value="GLYCOSYLTRANSFERASE"/>
    <property type="match status" value="1"/>
</dbReference>